<feature type="transmembrane region" description="Helical" evidence="1">
    <location>
        <begin position="21"/>
        <end position="39"/>
    </location>
</feature>
<reference evidence="2 3" key="1">
    <citation type="submission" date="2024-06" db="EMBL/GenBank/DDBJ databases">
        <title>Genomic Encyclopedia of Type Strains, Phase IV (KMG-IV): sequencing the most valuable type-strain genomes for metagenomic binning, comparative biology and taxonomic classification.</title>
        <authorList>
            <person name="Goeker M."/>
        </authorList>
    </citation>
    <scope>NUCLEOTIDE SEQUENCE [LARGE SCALE GENOMIC DNA]</scope>
    <source>
        <strain evidence="2 3">DSM 26128</strain>
    </source>
</reference>
<dbReference type="Proteomes" id="UP001549099">
    <property type="component" value="Unassembled WGS sequence"/>
</dbReference>
<gene>
    <name evidence="2" type="ORF">ABID49_002793</name>
</gene>
<keyword evidence="3" id="KW-1185">Reference proteome</keyword>
<dbReference type="EMBL" id="JBEPLW010000037">
    <property type="protein sequence ID" value="MET3576861.1"/>
    <property type="molecule type" value="Genomic_DNA"/>
</dbReference>
<keyword evidence="1" id="KW-1133">Transmembrane helix</keyword>
<evidence type="ECO:0000313" key="2">
    <source>
        <dbReference type="EMBL" id="MET3576861.1"/>
    </source>
</evidence>
<feature type="transmembrane region" description="Helical" evidence="1">
    <location>
        <begin position="45"/>
        <end position="63"/>
    </location>
</feature>
<keyword evidence="1" id="KW-0812">Transmembrane</keyword>
<evidence type="ECO:0000256" key="1">
    <source>
        <dbReference type="SAM" id="Phobius"/>
    </source>
</evidence>
<keyword evidence="1" id="KW-0472">Membrane</keyword>
<dbReference type="RefSeq" id="WP_354199291.1">
    <property type="nucleotide sequence ID" value="NZ_JBEPLW010000037.1"/>
</dbReference>
<comment type="caution">
    <text evidence="2">The sequence shown here is derived from an EMBL/GenBank/DDBJ whole genome shotgun (WGS) entry which is preliminary data.</text>
</comment>
<organism evidence="2 3">
    <name type="scientific">Bhargavaea ullalensis</name>
    <dbReference type="NCBI Taxonomy" id="1265685"/>
    <lineage>
        <taxon>Bacteria</taxon>
        <taxon>Bacillati</taxon>
        <taxon>Bacillota</taxon>
        <taxon>Bacilli</taxon>
        <taxon>Bacillales</taxon>
        <taxon>Caryophanaceae</taxon>
        <taxon>Bhargavaea</taxon>
    </lineage>
</organism>
<dbReference type="InterPro" id="IPR035287">
    <property type="entry name" value="DUF5362"/>
</dbReference>
<feature type="transmembrane region" description="Helical" evidence="1">
    <location>
        <begin position="84"/>
        <end position="117"/>
    </location>
</feature>
<name>A0ABV2GF23_9BACL</name>
<dbReference type="Pfam" id="PF17319">
    <property type="entry name" value="DUF5362"/>
    <property type="match status" value="1"/>
</dbReference>
<sequence>MQQQSFSEEAIAQKGLQRIATWGKVMGIIMMIAGALSAIGGLFYFIVGAIPGAISVFLGWLIYKTGDAAAAIRRGGDSRALSDLLHHYGLFLFISFIMAVVSVVGGILIFLIMGVFIFSSFNNGF</sequence>
<accession>A0ABV2GF23</accession>
<proteinExistence type="predicted"/>
<evidence type="ECO:0000313" key="3">
    <source>
        <dbReference type="Proteomes" id="UP001549099"/>
    </source>
</evidence>
<protein>
    <submittedName>
        <fullName evidence="2">ABC-type glycerol-3-phosphate transport system permease component</fullName>
    </submittedName>
</protein>